<feature type="region of interest" description="Disordered" evidence="1">
    <location>
        <begin position="1"/>
        <end position="66"/>
    </location>
</feature>
<evidence type="ECO:0000256" key="1">
    <source>
        <dbReference type="SAM" id="MobiDB-lite"/>
    </source>
</evidence>
<feature type="compositionally biased region" description="Low complexity" evidence="1">
    <location>
        <begin position="20"/>
        <end position="34"/>
    </location>
</feature>
<evidence type="ECO:0000313" key="2">
    <source>
        <dbReference type="EMBL" id="CAD8706880.1"/>
    </source>
</evidence>
<proteinExistence type="predicted"/>
<gene>
    <name evidence="2" type="ORF">MANT1106_LOCUS9563</name>
</gene>
<protein>
    <recommendedName>
        <fullName evidence="3">EF-hand domain-containing protein</fullName>
    </recommendedName>
</protein>
<organism evidence="2">
    <name type="scientific">Mantoniella antarctica</name>
    <dbReference type="NCBI Taxonomy" id="81844"/>
    <lineage>
        <taxon>Eukaryota</taxon>
        <taxon>Viridiplantae</taxon>
        <taxon>Chlorophyta</taxon>
        <taxon>Mamiellophyceae</taxon>
        <taxon>Mamiellales</taxon>
        <taxon>Mamiellaceae</taxon>
        <taxon>Mantoniella</taxon>
    </lineage>
</organism>
<dbReference type="SUPFAM" id="SSF47473">
    <property type="entry name" value="EF-hand"/>
    <property type="match status" value="2"/>
</dbReference>
<name>A0A7S0X9P1_9CHLO</name>
<reference evidence="2" key="1">
    <citation type="submission" date="2021-01" db="EMBL/GenBank/DDBJ databases">
        <authorList>
            <person name="Corre E."/>
            <person name="Pelletier E."/>
            <person name="Niang G."/>
            <person name="Scheremetjew M."/>
            <person name="Finn R."/>
            <person name="Kale V."/>
            <person name="Holt S."/>
            <person name="Cochrane G."/>
            <person name="Meng A."/>
            <person name="Brown T."/>
            <person name="Cohen L."/>
        </authorList>
    </citation>
    <scope>NUCLEOTIDE SEQUENCE</scope>
    <source>
        <strain evidence="2">SL-175</strain>
    </source>
</reference>
<dbReference type="InterPro" id="IPR011992">
    <property type="entry name" value="EF-hand-dom_pair"/>
</dbReference>
<sequence length="554" mass="60483">MYANRRPGSARSARPGTPGASSLRTESSAAATTTGGAWNRGPGAEPMYPRGPSTPASIPSSSRFTVRGRTPVCDKYKRMRFTLRHRTGGGSEGVEVILQALAKYDTRGARGTVTKAEFIQALKNLNVTLTEDQLRMAAEDCAAHASDPRFARVDYALFLVRCFPDEAAELGVMSLEDRRIQAAVTQVESGVRRREEGSAGSYHGGGAGVAHGEATGMRVGAERASRSAVGTPSGMAIGRHAPRGKDGFLRHSTDVTFVSLDGVPCSKIPSELRREPPLNIFHGRGMEKPARPLAMVPLHEQALRALRLKVKERVSIRNAGSGLYTLRKTLLTSFVDPPATLTAPMFERALISMNLNMTQEHVDALFLFFSDAGGEVNVDAFCHQVVHGDSNADYTGGAPPEYDIRKDGPFKLPEKHHLSTTDVTFVSLDGVPCKRIPPELSREPPLNVLNGGFKMEARTLRMRDDAEQSAVHVLREKLRQRINIKNSGNGAFLLKKSLVKHTGVPVLNRDEFMNAIERMGLNLPAQMYITLYERNCDKAGMVDVDAFCKKIVTY</sequence>
<dbReference type="EMBL" id="HBFC01016207">
    <property type="protein sequence ID" value="CAD8706880.1"/>
    <property type="molecule type" value="Transcribed_RNA"/>
</dbReference>
<evidence type="ECO:0008006" key="3">
    <source>
        <dbReference type="Google" id="ProtNLM"/>
    </source>
</evidence>
<feature type="compositionally biased region" description="Polar residues" evidence="1">
    <location>
        <begin position="54"/>
        <end position="64"/>
    </location>
</feature>
<dbReference type="AlphaFoldDB" id="A0A7S0X9P1"/>
<accession>A0A7S0X9P1</accession>